<feature type="transmembrane region" description="Helical" evidence="14">
    <location>
        <begin position="146"/>
        <end position="169"/>
    </location>
</feature>
<dbReference type="InterPro" id="IPR050277">
    <property type="entry name" value="Sodium:Solute_Symporter"/>
</dbReference>
<dbReference type="GO" id="GO:0005886">
    <property type="term" value="C:plasma membrane"/>
    <property type="evidence" value="ECO:0007669"/>
    <property type="project" value="UniProtKB-SubCell"/>
</dbReference>
<evidence type="ECO:0000256" key="9">
    <source>
        <dbReference type="ARBA" id="ARBA00023065"/>
    </source>
</evidence>
<evidence type="ECO:0000313" key="16">
    <source>
        <dbReference type="Proteomes" id="UP000317421"/>
    </source>
</evidence>
<evidence type="ECO:0000256" key="1">
    <source>
        <dbReference type="ARBA" id="ARBA00004651"/>
    </source>
</evidence>
<comment type="catalytic activity">
    <reaction evidence="12">
        <text>L-proline(in) + Na(+)(in) = L-proline(out) + Na(+)(out)</text>
        <dbReference type="Rhea" id="RHEA:28967"/>
        <dbReference type="ChEBI" id="CHEBI:29101"/>
        <dbReference type="ChEBI" id="CHEBI:60039"/>
    </reaction>
</comment>
<dbReference type="PROSITE" id="PS50283">
    <property type="entry name" value="NA_SOLUT_SYMP_3"/>
    <property type="match status" value="1"/>
</dbReference>
<keyword evidence="7 14" id="KW-1133">Transmembrane helix</keyword>
<evidence type="ECO:0000256" key="6">
    <source>
        <dbReference type="ARBA" id="ARBA00022847"/>
    </source>
</evidence>
<dbReference type="Pfam" id="PF00474">
    <property type="entry name" value="SSF"/>
    <property type="match status" value="1"/>
</dbReference>
<evidence type="ECO:0000256" key="4">
    <source>
        <dbReference type="ARBA" id="ARBA00022475"/>
    </source>
</evidence>
<dbReference type="AlphaFoldDB" id="A0A5C6A251"/>
<dbReference type="InterPro" id="IPR038377">
    <property type="entry name" value="Na/Glc_symporter_sf"/>
</dbReference>
<feature type="transmembrane region" description="Helical" evidence="14">
    <location>
        <begin position="189"/>
        <end position="213"/>
    </location>
</feature>
<proteinExistence type="inferred from homology"/>
<feature type="transmembrane region" description="Helical" evidence="14">
    <location>
        <begin position="309"/>
        <end position="333"/>
    </location>
</feature>
<keyword evidence="9" id="KW-0406">Ion transport</keyword>
<keyword evidence="5 14" id="KW-0812">Transmembrane</keyword>
<keyword evidence="11" id="KW-0739">Sodium transport</keyword>
<name>A0A5C6A251_9BACT</name>
<gene>
    <name evidence="15" type="primary">sglT_4</name>
    <name evidence="15" type="ORF">Pla108_39140</name>
</gene>
<dbReference type="Proteomes" id="UP000317421">
    <property type="component" value="Unassembled WGS sequence"/>
</dbReference>
<comment type="similarity">
    <text evidence="2 13">Belongs to the sodium:solute symporter (SSF) (TC 2.A.21) family.</text>
</comment>
<dbReference type="GO" id="GO:0015293">
    <property type="term" value="F:symporter activity"/>
    <property type="evidence" value="ECO:0007669"/>
    <property type="project" value="UniProtKB-KW"/>
</dbReference>
<dbReference type="PANTHER" id="PTHR48086:SF3">
    <property type="entry name" value="SODIUM_PROLINE SYMPORTER"/>
    <property type="match status" value="1"/>
</dbReference>
<evidence type="ECO:0000256" key="8">
    <source>
        <dbReference type="ARBA" id="ARBA00023053"/>
    </source>
</evidence>
<keyword evidence="4" id="KW-1003">Cell membrane</keyword>
<protein>
    <submittedName>
        <fullName evidence="15">Sodium/glucose cotransporter</fullName>
    </submittedName>
</protein>
<feature type="transmembrane region" description="Helical" evidence="14">
    <location>
        <begin position="413"/>
        <end position="431"/>
    </location>
</feature>
<dbReference type="InterPro" id="IPR001734">
    <property type="entry name" value="Na/solute_symporter"/>
</dbReference>
<evidence type="ECO:0000256" key="10">
    <source>
        <dbReference type="ARBA" id="ARBA00023136"/>
    </source>
</evidence>
<feature type="transmembrane region" description="Helical" evidence="14">
    <location>
        <begin position="360"/>
        <end position="378"/>
    </location>
</feature>
<feature type="transmembrane region" description="Helical" evidence="14">
    <location>
        <begin position="220"/>
        <end position="238"/>
    </location>
</feature>
<accession>A0A5C6A251</accession>
<feature type="transmembrane region" description="Helical" evidence="14">
    <location>
        <begin position="581"/>
        <end position="608"/>
    </location>
</feature>
<comment type="caution">
    <text evidence="15">The sequence shown here is derived from an EMBL/GenBank/DDBJ whole genome shotgun (WGS) entry which is preliminary data.</text>
</comment>
<evidence type="ECO:0000256" key="12">
    <source>
        <dbReference type="ARBA" id="ARBA00033708"/>
    </source>
</evidence>
<comment type="subcellular location">
    <subcellularLocation>
        <location evidence="1">Cell membrane</location>
        <topology evidence="1">Multi-pass membrane protein</topology>
    </subcellularLocation>
</comment>
<keyword evidence="8" id="KW-0915">Sodium</keyword>
<reference evidence="15 16" key="1">
    <citation type="submission" date="2019-02" db="EMBL/GenBank/DDBJ databases">
        <title>Deep-cultivation of Planctomycetes and their phenomic and genomic characterization uncovers novel biology.</title>
        <authorList>
            <person name="Wiegand S."/>
            <person name="Jogler M."/>
            <person name="Boedeker C."/>
            <person name="Pinto D."/>
            <person name="Vollmers J."/>
            <person name="Rivas-Marin E."/>
            <person name="Kohn T."/>
            <person name="Peeters S.H."/>
            <person name="Heuer A."/>
            <person name="Rast P."/>
            <person name="Oberbeckmann S."/>
            <person name="Bunk B."/>
            <person name="Jeske O."/>
            <person name="Meyerdierks A."/>
            <person name="Storesund J.E."/>
            <person name="Kallscheuer N."/>
            <person name="Luecker S."/>
            <person name="Lage O.M."/>
            <person name="Pohl T."/>
            <person name="Merkel B.J."/>
            <person name="Hornburger P."/>
            <person name="Mueller R.-W."/>
            <person name="Bruemmer F."/>
            <person name="Labrenz M."/>
            <person name="Spormann A.M."/>
            <person name="Op Den Camp H."/>
            <person name="Overmann J."/>
            <person name="Amann R."/>
            <person name="Jetten M.S.M."/>
            <person name="Mascher T."/>
            <person name="Medema M.H."/>
            <person name="Devos D.P."/>
            <person name="Kaster A.-K."/>
            <person name="Ovreas L."/>
            <person name="Rohde M."/>
            <person name="Galperin M.Y."/>
            <person name="Jogler C."/>
        </authorList>
    </citation>
    <scope>NUCLEOTIDE SEQUENCE [LARGE SCALE GENOMIC DNA]</scope>
    <source>
        <strain evidence="15 16">Pla108</strain>
    </source>
</reference>
<feature type="transmembrane region" description="Helical" evidence="14">
    <location>
        <begin position="269"/>
        <end position="288"/>
    </location>
</feature>
<dbReference type="EMBL" id="SJPR01000008">
    <property type="protein sequence ID" value="TWT93420.1"/>
    <property type="molecule type" value="Genomic_DNA"/>
</dbReference>
<evidence type="ECO:0000313" key="15">
    <source>
        <dbReference type="EMBL" id="TWT93420.1"/>
    </source>
</evidence>
<keyword evidence="10 14" id="KW-0472">Membrane</keyword>
<keyword evidence="3" id="KW-0813">Transport</keyword>
<feature type="transmembrane region" description="Helical" evidence="14">
    <location>
        <begin position="12"/>
        <end position="33"/>
    </location>
</feature>
<organism evidence="15 16">
    <name type="scientific">Botrimarina colliarenosi</name>
    <dbReference type="NCBI Taxonomy" id="2528001"/>
    <lineage>
        <taxon>Bacteria</taxon>
        <taxon>Pseudomonadati</taxon>
        <taxon>Planctomycetota</taxon>
        <taxon>Planctomycetia</taxon>
        <taxon>Pirellulales</taxon>
        <taxon>Lacipirellulaceae</taxon>
        <taxon>Botrimarina</taxon>
    </lineage>
</organism>
<sequence>MPLLAAAQFSDQVVVAVYLLGSLALGIVASRFFRSPKGEGPLAAGESDSEDDYFLAGRRVPGWVNGISYAATALNADVGPTYCGFAVVVGLPIAFFYLPRFALAWMIAAVIFAVRWRQLGVRTGPEFYALRFGGQRTRFVRVYSSLFAVCVNMAPWIGAGLLGVHKIFGPAFGIDDALAADWGVTDPKTITLSIVLPVLMIYVWIGGFAGVVVTDVMQTLVIVASSVVLLVSVLWMHGGPAGLTAAIEASLPERSAEVLSTWPVWGHRVLGPMVVLAWLIVPTVGRGGSVDLEGQRLFSCKSDRDAAHMNVWAVIGLFVMLLLLTLPSLGLLVNHPELYLAEPSQRETAYALLLDEYLPAGLYGVALAALLASVMSTISSHLSYGSQTLVNDVARQILPHASFLAPGSKGAVWAGRVLMLAILAVGVAVTFNADSLIGIAIVLAGMYGATATVYWGQWWWWRVNFWSWLTAMVGGPCVYVLLGGLTAGPVAISGVLSAFPAWAEARAAGESAAQGMDMLQAAVGMAITFAAWVTVTLLTRPEPMEILKTFYRRARPMGAWSPVRAACVAEDSAWTPPPEGLLIAGLGVAVIGAVAISAGVLAASNLFVGRWAEAAAFTAVTVAMGAWFARLFDRRMGQLDADSAGERR</sequence>
<evidence type="ECO:0000256" key="11">
    <source>
        <dbReference type="ARBA" id="ARBA00023201"/>
    </source>
</evidence>
<evidence type="ECO:0000256" key="13">
    <source>
        <dbReference type="RuleBase" id="RU362091"/>
    </source>
</evidence>
<dbReference type="GO" id="GO:0006814">
    <property type="term" value="P:sodium ion transport"/>
    <property type="evidence" value="ECO:0007669"/>
    <property type="project" value="UniProtKB-KW"/>
</dbReference>
<dbReference type="RefSeq" id="WP_197526712.1">
    <property type="nucleotide sequence ID" value="NZ_SJPR01000008.1"/>
</dbReference>
<evidence type="ECO:0000256" key="5">
    <source>
        <dbReference type="ARBA" id="ARBA00022692"/>
    </source>
</evidence>
<feature type="transmembrane region" description="Helical" evidence="14">
    <location>
        <begin position="519"/>
        <end position="538"/>
    </location>
</feature>
<evidence type="ECO:0000256" key="14">
    <source>
        <dbReference type="SAM" id="Phobius"/>
    </source>
</evidence>
<evidence type="ECO:0000256" key="7">
    <source>
        <dbReference type="ARBA" id="ARBA00022989"/>
    </source>
</evidence>
<dbReference type="Gene3D" id="1.20.1730.10">
    <property type="entry name" value="Sodium/glucose cotransporter"/>
    <property type="match status" value="1"/>
</dbReference>
<feature type="transmembrane region" description="Helical" evidence="14">
    <location>
        <begin position="614"/>
        <end position="632"/>
    </location>
</feature>
<evidence type="ECO:0000256" key="3">
    <source>
        <dbReference type="ARBA" id="ARBA00022448"/>
    </source>
</evidence>
<feature type="transmembrane region" description="Helical" evidence="14">
    <location>
        <begin position="94"/>
        <end position="114"/>
    </location>
</feature>
<feature type="transmembrane region" description="Helical" evidence="14">
    <location>
        <begin position="437"/>
        <end position="456"/>
    </location>
</feature>
<keyword evidence="6" id="KW-0769">Symport</keyword>
<keyword evidence="16" id="KW-1185">Reference proteome</keyword>
<dbReference type="PANTHER" id="PTHR48086">
    <property type="entry name" value="SODIUM/PROLINE SYMPORTER-RELATED"/>
    <property type="match status" value="1"/>
</dbReference>
<evidence type="ECO:0000256" key="2">
    <source>
        <dbReference type="ARBA" id="ARBA00006434"/>
    </source>
</evidence>